<dbReference type="InterPro" id="IPR023198">
    <property type="entry name" value="PGP-like_dom2"/>
</dbReference>
<dbReference type="NCBIfam" id="TIGR01549">
    <property type="entry name" value="HAD-SF-IA-v1"/>
    <property type="match status" value="1"/>
</dbReference>
<dbReference type="Gene3D" id="1.10.150.240">
    <property type="entry name" value="Putative phosphatase, domain 2"/>
    <property type="match status" value="1"/>
</dbReference>
<keyword evidence="1" id="KW-0378">Hydrolase</keyword>
<dbReference type="AlphaFoldDB" id="A0A1G9WAU6"/>
<gene>
    <name evidence="1" type="ORF">SAMN04488137_2054</name>
</gene>
<dbReference type="Proteomes" id="UP000199544">
    <property type="component" value="Unassembled WGS sequence"/>
</dbReference>
<dbReference type="STRING" id="459525.SAMN04488137_2054"/>
<proteinExistence type="predicted"/>
<dbReference type="SUPFAM" id="SSF56784">
    <property type="entry name" value="HAD-like"/>
    <property type="match status" value="1"/>
</dbReference>
<accession>A0A1G9WAU6</accession>
<dbReference type="PANTHER" id="PTHR47478:SF1">
    <property type="entry name" value="PYRIMIDINE 5'-NUCLEOTIDASE YJJG"/>
    <property type="match status" value="1"/>
</dbReference>
<dbReference type="InterPro" id="IPR006439">
    <property type="entry name" value="HAD-SF_hydro_IA"/>
</dbReference>
<evidence type="ECO:0000313" key="2">
    <source>
        <dbReference type="Proteomes" id="UP000199544"/>
    </source>
</evidence>
<dbReference type="InterPro" id="IPR052550">
    <property type="entry name" value="Pyrimidine_5'-ntase_YjjG"/>
</dbReference>
<keyword evidence="2" id="KW-1185">Reference proteome</keyword>
<evidence type="ECO:0000313" key="1">
    <source>
        <dbReference type="EMBL" id="SDM81589.1"/>
    </source>
</evidence>
<dbReference type="GO" id="GO:0016787">
    <property type="term" value="F:hydrolase activity"/>
    <property type="evidence" value="ECO:0007669"/>
    <property type="project" value="UniProtKB-KW"/>
</dbReference>
<dbReference type="InterPro" id="IPR036412">
    <property type="entry name" value="HAD-like_sf"/>
</dbReference>
<dbReference type="EMBL" id="FNHW01000001">
    <property type="protein sequence ID" value="SDM81589.1"/>
    <property type="molecule type" value="Genomic_DNA"/>
</dbReference>
<dbReference type="InterPro" id="IPR041492">
    <property type="entry name" value="HAD_2"/>
</dbReference>
<dbReference type="InterPro" id="IPR023214">
    <property type="entry name" value="HAD_sf"/>
</dbReference>
<organism evidence="1 2">
    <name type="scientific">Fictibacillus solisalsi</name>
    <dbReference type="NCBI Taxonomy" id="459525"/>
    <lineage>
        <taxon>Bacteria</taxon>
        <taxon>Bacillati</taxon>
        <taxon>Bacillota</taxon>
        <taxon>Bacilli</taxon>
        <taxon>Bacillales</taxon>
        <taxon>Fictibacillaceae</taxon>
        <taxon>Fictibacillus</taxon>
    </lineage>
</organism>
<name>A0A1G9WAU6_9BACL</name>
<dbReference type="PANTHER" id="PTHR47478">
    <property type="match status" value="1"/>
</dbReference>
<reference evidence="2" key="1">
    <citation type="submission" date="2016-10" db="EMBL/GenBank/DDBJ databases">
        <authorList>
            <person name="Varghese N."/>
            <person name="Submissions S."/>
        </authorList>
    </citation>
    <scope>NUCLEOTIDE SEQUENCE [LARGE SCALE GENOMIC DNA]</scope>
    <source>
        <strain evidence="2">CGMCC 1.6854</strain>
    </source>
</reference>
<sequence>MYDYERVFRLAALQSFAELWKKGDITGGASAEQWFRRFKACCDRFWGEYENGKLSRSAYQKKRFLLSLKECGMLSVSGDASSFEQLLRHYIPSYCVLFAGMEGLLQALKDHQILTGIITNGEEELQKKKIKALSLDDWISTETVFISGTMPFEKPDPQVFYLVQKQTGCKHPLYVGDTWLLDIMPAQNAGWDAIWMTTQSENTGIVGHAVFSICQLHKLLISYIE</sequence>
<dbReference type="Gene3D" id="3.40.50.1000">
    <property type="entry name" value="HAD superfamily/HAD-like"/>
    <property type="match status" value="1"/>
</dbReference>
<dbReference type="Pfam" id="PF13419">
    <property type="entry name" value="HAD_2"/>
    <property type="match status" value="1"/>
</dbReference>
<protein>
    <submittedName>
        <fullName evidence="1">Putative hydrolase of the HAD superfamily</fullName>
    </submittedName>
</protein>